<proteinExistence type="predicted"/>
<gene>
    <name evidence="1" type="ORF">SAMN05518846_106116</name>
</gene>
<dbReference type="STRING" id="1884381.SAMN05518846_106116"/>
<evidence type="ECO:0000313" key="1">
    <source>
        <dbReference type="EMBL" id="SFJ86575.1"/>
    </source>
</evidence>
<name>A0A1I3UU99_9BACL</name>
<protein>
    <submittedName>
        <fullName evidence="1">Uncharacterized protein</fullName>
    </submittedName>
</protein>
<accession>A0A1I3UU99</accession>
<keyword evidence="2" id="KW-1185">Reference proteome</keyword>
<sequence length="1323" mass="146817">MSLFFKISKVYPLIITIIVLLTSSTIVNFMPQNVKAASPAMHQIITGSVDQKKEIVPKLGISKLNISGIPGTLGATIATIEINNVKNNQQVLGFSDLDTKVDKGWYFVDRDEAIYWTNAFQGNLNFVLTSQSNVYSKTVTNPLDSTFKPYQAYNLAELATASGGAGYTIGDNLEPYGNGYISVGHFRTTSPPTGGVITDKTKYQVNDQVTISANATDYSYYDRGIFIWNLSVINKTTGKGYTQFVSNEVIADQSGYLPPVNESSSPNPFSWLKNYQYKPTEAGLYEVSLTITDRHHRSRQGSPSMSVSTPYTYQFTVGEVPTDPDPGKDPPASCKRVAMDLRLEQENSDKELTGVPSGGDSLSVKDDTRIVATAAKPGTFKYNGDVMQSGTGNNRKIGIRYAPAAGTFTISYESDDGTECWQKIFVVTNGEEGVDRCPIISIQGSVKTSGSTMEVTPGEEVILQAKYTDAHGETGPAEVKWDVTRPNGSVETLPGSYDEVGGRDRWGVYNSAKLKLPFGDGSDSHDVLLERGKTYQVKLNFNQTLWKDRPECSWVITIKVRDAACSITEQNKIKFKRYGTPPSLYPPGGESFTRMDLDSIYVEDFVPAADGYDTQIKVSASTAGSWYLVYSEKKVALGSKLSADEKQDVLLPDDFEVGEPMKLVFQSETGCIREFVFTVISSRRCYGLRLGLENSRGDQKWIRPIERGEVVQFESAELPDDGYDLKLRTGEDTKMVVQWFDPVSETWEFKRDEHSLPGDTNPREEHWLRLPRDDNTSEMLEGLYLVQFYDEDGSSTACDGHFFIQIGQSEPAGENLLIIKSSFAISPKSPQAAGTASTITFQVKNAGQLMHDTKLAVRWESSPQETVLDVDNFKSGEIRTITIPTQYPQQGENFIANINPYKNKPSDETIWTDNRAQWPVKINGSELPNPPGGGGNFDGGEIGLEIYDSDDRQLQKLAVQVDGVWEREPATIRVSIDQTKINEGFLRTQQEINAKIAAYKAQLEQAVSGEGIQNVSVTAQPEWIADAKSMAVYSPEKLDLKITGPGTPQQWQVNSASTGGDYIYTGTIVPTQTTWREELQSVKYKAQINGFVISMAYNIQFSLTYDSCTTNDDGEDVCEPKNDAKNMAGTYTITVKGGERPFEVFEPNATGTLRHTAEWMEYHARDRYPNSLPNDFYAGERILSQVELQARHRHPVSGKYPDVVSAQAWISEIGRRQTLLQSSQSLVSASPQLWRGSTYSASKLGLREVGVDIPLMGDKQRGFQKDASYAVYYTVQFRFGVQKGFGYPVKSSGQGHDLSDYRVPFRIIANAWERQGIRNHTTQ</sequence>
<dbReference type="Proteomes" id="UP000198915">
    <property type="component" value="Unassembled WGS sequence"/>
</dbReference>
<reference evidence="2" key="1">
    <citation type="submission" date="2016-10" db="EMBL/GenBank/DDBJ databases">
        <authorList>
            <person name="Varghese N."/>
            <person name="Submissions S."/>
        </authorList>
    </citation>
    <scope>NUCLEOTIDE SEQUENCE [LARGE SCALE GENOMIC DNA]</scope>
    <source>
        <strain evidence="2">OK042</strain>
    </source>
</reference>
<evidence type="ECO:0000313" key="2">
    <source>
        <dbReference type="Proteomes" id="UP000198915"/>
    </source>
</evidence>
<dbReference type="EMBL" id="FORT01000006">
    <property type="protein sequence ID" value="SFJ86575.1"/>
    <property type="molecule type" value="Genomic_DNA"/>
</dbReference>
<organism evidence="1 2">
    <name type="scientific">Brevibacillus centrosporus</name>
    <dbReference type="NCBI Taxonomy" id="54910"/>
    <lineage>
        <taxon>Bacteria</taxon>
        <taxon>Bacillati</taxon>
        <taxon>Bacillota</taxon>
        <taxon>Bacilli</taxon>
        <taxon>Bacillales</taxon>
        <taxon>Paenibacillaceae</taxon>
        <taxon>Brevibacillus</taxon>
    </lineage>
</organism>